<accession>A0A1M6I307</accession>
<feature type="domain" description="Xylose isomerase-like TIM barrel" evidence="2">
    <location>
        <begin position="35"/>
        <end position="269"/>
    </location>
</feature>
<evidence type="ECO:0000313" key="3">
    <source>
        <dbReference type="EMBL" id="SHJ28812.1"/>
    </source>
</evidence>
<proteinExistence type="predicted"/>
<organism evidence="3 4">
    <name type="scientific">Tessaracoccus bendigoensis DSM 12906</name>
    <dbReference type="NCBI Taxonomy" id="1123357"/>
    <lineage>
        <taxon>Bacteria</taxon>
        <taxon>Bacillati</taxon>
        <taxon>Actinomycetota</taxon>
        <taxon>Actinomycetes</taxon>
        <taxon>Propionibacteriales</taxon>
        <taxon>Propionibacteriaceae</taxon>
        <taxon>Tessaracoccus</taxon>
    </lineage>
</organism>
<dbReference type="InterPro" id="IPR013022">
    <property type="entry name" value="Xyl_isomerase-like_TIM-brl"/>
</dbReference>
<dbReference type="GO" id="GO:0016853">
    <property type="term" value="F:isomerase activity"/>
    <property type="evidence" value="ECO:0007669"/>
    <property type="project" value="UniProtKB-KW"/>
</dbReference>
<gene>
    <name evidence="3" type="ORF">SAMN02745244_02148</name>
</gene>
<feature type="transmembrane region" description="Helical" evidence="1">
    <location>
        <begin position="277"/>
        <end position="297"/>
    </location>
</feature>
<sequence>MTSELIATCWTSAGDTSPLDEDVRSPESFQHRVEAVAGAGYVGLGFVLPDLEAAEQRFGIDTMRAILRDNGIRRLEVEFLSGWWNDEDADPVAAADLNRMLYFVEQLGGTTLKIAPEETGAEWHLERWAERFRSVASKAADLGARTAIEFLPWANIATAGDALRLIQAADHPGAGMVLDVWHIEHMATPHSEIAQLPASSIVSVELSDPNARVGSWQEDTVKNRRYPEEGRFALPSLVAAIREAGFNAPWGVEILSTEHRAQPIEAALARAASTARALLDGGVIFAGLGVCALIFVYKMLPETRGKSLEQLEEEFMAHG</sequence>
<dbReference type="RefSeq" id="WP_073188078.1">
    <property type="nucleotide sequence ID" value="NZ_FQZG01000037.1"/>
</dbReference>
<dbReference type="STRING" id="1123357.SAMN02745244_02148"/>
<dbReference type="SUPFAM" id="SSF51658">
    <property type="entry name" value="Xylose isomerase-like"/>
    <property type="match status" value="1"/>
</dbReference>
<protein>
    <submittedName>
        <fullName evidence="3">Sugar phosphate isomerase/epimerase</fullName>
    </submittedName>
</protein>
<dbReference type="AlphaFoldDB" id="A0A1M6I307"/>
<evidence type="ECO:0000259" key="2">
    <source>
        <dbReference type="Pfam" id="PF01261"/>
    </source>
</evidence>
<dbReference type="PANTHER" id="PTHR12110:SF48">
    <property type="entry name" value="BLL3656 PROTEIN"/>
    <property type="match status" value="1"/>
</dbReference>
<dbReference type="Gene3D" id="3.20.20.150">
    <property type="entry name" value="Divalent-metal-dependent TIM barrel enzymes"/>
    <property type="match status" value="1"/>
</dbReference>
<keyword evidence="4" id="KW-1185">Reference proteome</keyword>
<dbReference type="PANTHER" id="PTHR12110">
    <property type="entry name" value="HYDROXYPYRUVATE ISOMERASE"/>
    <property type="match status" value="1"/>
</dbReference>
<dbReference type="EMBL" id="FQZG01000037">
    <property type="protein sequence ID" value="SHJ28812.1"/>
    <property type="molecule type" value="Genomic_DNA"/>
</dbReference>
<dbReference type="InterPro" id="IPR036237">
    <property type="entry name" value="Xyl_isomerase-like_sf"/>
</dbReference>
<keyword evidence="1" id="KW-1133">Transmembrane helix</keyword>
<dbReference type="Proteomes" id="UP000184512">
    <property type="component" value="Unassembled WGS sequence"/>
</dbReference>
<dbReference type="Pfam" id="PF01261">
    <property type="entry name" value="AP_endonuc_2"/>
    <property type="match status" value="1"/>
</dbReference>
<evidence type="ECO:0000313" key="4">
    <source>
        <dbReference type="Proteomes" id="UP000184512"/>
    </source>
</evidence>
<keyword evidence="3" id="KW-0413">Isomerase</keyword>
<keyword evidence="1" id="KW-0812">Transmembrane</keyword>
<dbReference type="OrthoDB" id="9780241at2"/>
<name>A0A1M6I307_9ACTN</name>
<dbReference type="InterPro" id="IPR050312">
    <property type="entry name" value="IolE/XylAMocC-like"/>
</dbReference>
<reference evidence="4" key="1">
    <citation type="submission" date="2016-11" db="EMBL/GenBank/DDBJ databases">
        <authorList>
            <person name="Varghese N."/>
            <person name="Submissions S."/>
        </authorList>
    </citation>
    <scope>NUCLEOTIDE SEQUENCE [LARGE SCALE GENOMIC DNA]</scope>
    <source>
        <strain evidence="4">DSM 12906</strain>
    </source>
</reference>
<keyword evidence="1" id="KW-0472">Membrane</keyword>
<evidence type="ECO:0000256" key="1">
    <source>
        <dbReference type="SAM" id="Phobius"/>
    </source>
</evidence>